<feature type="transmembrane region" description="Helical" evidence="6">
    <location>
        <begin position="333"/>
        <end position="352"/>
    </location>
</feature>
<dbReference type="Proteomes" id="UP000660745">
    <property type="component" value="Unassembled WGS sequence"/>
</dbReference>
<comment type="caution">
    <text evidence="8">The sequence shown here is derived from an EMBL/GenBank/DDBJ whole genome shotgun (WGS) entry which is preliminary data.</text>
</comment>
<dbReference type="RefSeq" id="WP_189140396.1">
    <property type="nucleotide sequence ID" value="NZ_BMNK01000007.1"/>
</dbReference>
<dbReference type="Gene3D" id="1.20.1250.20">
    <property type="entry name" value="MFS general substrate transporter like domains"/>
    <property type="match status" value="1"/>
</dbReference>
<proteinExistence type="predicted"/>
<comment type="subcellular location">
    <subcellularLocation>
        <location evidence="1">Cell membrane</location>
        <topology evidence="1">Multi-pass membrane protein</topology>
    </subcellularLocation>
</comment>
<evidence type="ECO:0000313" key="9">
    <source>
        <dbReference type="Proteomes" id="UP000660745"/>
    </source>
</evidence>
<keyword evidence="5 6" id="KW-0472">Membrane</keyword>
<dbReference type="PROSITE" id="PS50850">
    <property type="entry name" value="MFS"/>
    <property type="match status" value="1"/>
</dbReference>
<evidence type="ECO:0000256" key="3">
    <source>
        <dbReference type="ARBA" id="ARBA00022692"/>
    </source>
</evidence>
<organism evidence="8 9">
    <name type="scientific">Nonomuraea glycinis</name>
    <dbReference type="NCBI Taxonomy" id="2047744"/>
    <lineage>
        <taxon>Bacteria</taxon>
        <taxon>Bacillati</taxon>
        <taxon>Actinomycetota</taxon>
        <taxon>Actinomycetes</taxon>
        <taxon>Streptosporangiales</taxon>
        <taxon>Streptosporangiaceae</taxon>
        <taxon>Nonomuraea</taxon>
    </lineage>
</organism>
<evidence type="ECO:0000256" key="4">
    <source>
        <dbReference type="ARBA" id="ARBA00022989"/>
    </source>
</evidence>
<keyword evidence="4 6" id="KW-1133">Transmembrane helix</keyword>
<keyword evidence="2" id="KW-1003">Cell membrane</keyword>
<dbReference type="GO" id="GO:0022857">
    <property type="term" value="F:transmembrane transporter activity"/>
    <property type="evidence" value="ECO:0007669"/>
    <property type="project" value="InterPro"/>
</dbReference>
<accession>A0A918A605</accession>
<feature type="transmembrane region" description="Helical" evidence="6">
    <location>
        <begin position="358"/>
        <end position="380"/>
    </location>
</feature>
<dbReference type="InterPro" id="IPR020846">
    <property type="entry name" value="MFS_dom"/>
</dbReference>
<evidence type="ECO:0000256" key="1">
    <source>
        <dbReference type="ARBA" id="ARBA00004651"/>
    </source>
</evidence>
<feature type="domain" description="Major facilitator superfamily (MFS) profile" evidence="7">
    <location>
        <begin position="13"/>
        <end position="386"/>
    </location>
</feature>
<feature type="transmembrane region" description="Helical" evidence="6">
    <location>
        <begin position="165"/>
        <end position="183"/>
    </location>
</feature>
<evidence type="ECO:0000313" key="8">
    <source>
        <dbReference type="EMBL" id="GGP08908.1"/>
    </source>
</evidence>
<protein>
    <recommendedName>
        <fullName evidence="7">Major facilitator superfamily (MFS) profile domain-containing protein</fullName>
    </recommendedName>
</protein>
<dbReference type="InterPro" id="IPR036259">
    <property type="entry name" value="MFS_trans_sf"/>
</dbReference>
<evidence type="ECO:0000259" key="7">
    <source>
        <dbReference type="PROSITE" id="PS50850"/>
    </source>
</evidence>
<feature type="transmembrane region" description="Helical" evidence="6">
    <location>
        <begin position="79"/>
        <end position="98"/>
    </location>
</feature>
<dbReference type="GO" id="GO:0005886">
    <property type="term" value="C:plasma membrane"/>
    <property type="evidence" value="ECO:0007669"/>
    <property type="project" value="UniProtKB-SubCell"/>
</dbReference>
<dbReference type="AlphaFoldDB" id="A0A918A605"/>
<keyword evidence="3 6" id="KW-0812">Transmembrane</keyword>
<dbReference type="InterPro" id="IPR050189">
    <property type="entry name" value="MFS_Efflux_Transporters"/>
</dbReference>
<dbReference type="SUPFAM" id="SSF103473">
    <property type="entry name" value="MFS general substrate transporter"/>
    <property type="match status" value="1"/>
</dbReference>
<dbReference type="Pfam" id="PF07690">
    <property type="entry name" value="MFS_1"/>
    <property type="match status" value="1"/>
</dbReference>
<dbReference type="PANTHER" id="PTHR43124:SF3">
    <property type="entry name" value="CHLORAMPHENICOL EFFLUX PUMP RV0191"/>
    <property type="match status" value="1"/>
</dbReference>
<keyword evidence="9" id="KW-1185">Reference proteome</keyword>
<dbReference type="InterPro" id="IPR011701">
    <property type="entry name" value="MFS"/>
</dbReference>
<reference evidence="8" key="2">
    <citation type="submission" date="2020-09" db="EMBL/GenBank/DDBJ databases">
        <authorList>
            <person name="Sun Q."/>
            <person name="Zhou Y."/>
        </authorList>
    </citation>
    <scope>NUCLEOTIDE SEQUENCE</scope>
    <source>
        <strain evidence="8">CGMCC 4.7430</strain>
    </source>
</reference>
<feature type="transmembrane region" description="Helical" evidence="6">
    <location>
        <begin position="137"/>
        <end position="159"/>
    </location>
</feature>
<reference evidence="8" key="1">
    <citation type="journal article" date="2014" name="Int. J. Syst. Evol. Microbiol.">
        <title>Complete genome sequence of Corynebacterium casei LMG S-19264T (=DSM 44701T), isolated from a smear-ripened cheese.</title>
        <authorList>
            <consortium name="US DOE Joint Genome Institute (JGI-PGF)"/>
            <person name="Walter F."/>
            <person name="Albersmeier A."/>
            <person name="Kalinowski J."/>
            <person name="Ruckert C."/>
        </authorList>
    </citation>
    <scope>NUCLEOTIDE SEQUENCE</scope>
    <source>
        <strain evidence="8">CGMCC 4.7430</strain>
    </source>
</reference>
<feature type="transmembrane region" description="Helical" evidence="6">
    <location>
        <begin position="34"/>
        <end position="58"/>
    </location>
</feature>
<dbReference type="PANTHER" id="PTHR43124">
    <property type="entry name" value="PURINE EFFLUX PUMP PBUE"/>
    <property type="match status" value="1"/>
</dbReference>
<feature type="transmembrane region" description="Helical" evidence="6">
    <location>
        <begin position="104"/>
        <end position="125"/>
    </location>
</feature>
<feature type="transmembrane region" description="Helical" evidence="6">
    <location>
        <begin position="240"/>
        <end position="260"/>
    </location>
</feature>
<name>A0A918A605_9ACTN</name>
<gene>
    <name evidence="8" type="ORF">GCM10012278_42230</name>
</gene>
<feature type="transmembrane region" description="Helical" evidence="6">
    <location>
        <begin position="209"/>
        <end position="234"/>
    </location>
</feature>
<dbReference type="EMBL" id="BMNK01000007">
    <property type="protein sequence ID" value="GGP08908.1"/>
    <property type="molecule type" value="Genomic_DNA"/>
</dbReference>
<sequence>MTQTVPPATLAKPPLAMTVSCFVSSFDRFAVTPMLVLIAVELDVPLAAAVAVASGYYLAYGLSQPLWGVLSDRFGRLRVMRVALLGAALAGLVSALVPELGTLVAARIVAGACFGGVVPTSLTYVGDTVGVALRQRALSSLMGVMAVGTAMATGVGGLLGDLAGWRLVFTVPALCALACVLALRTVPEPPRAEIAGLGRHIRTVLSRPWALLVFSLAFVEGAVLLGTMAFLATALQHQGISTTVAGLGTAAYGIGVGLSSRLVMRLSRGRPVWLLMALGGAQLCVAYTIVAVSVSVATVTVSSLVLGGGWSFMHSSLQTWATSVVPEARGTTVAFFASSLFVGGAFSSWAAGPLAENGAYPLLFGLTAAVAVPLTVVATLSRRRYGLLPPEGASGQPQ</sequence>
<evidence type="ECO:0000256" key="6">
    <source>
        <dbReference type="SAM" id="Phobius"/>
    </source>
</evidence>
<evidence type="ECO:0000256" key="2">
    <source>
        <dbReference type="ARBA" id="ARBA00022475"/>
    </source>
</evidence>
<evidence type="ECO:0000256" key="5">
    <source>
        <dbReference type="ARBA" id="ARBA00023136"/>
    </source>
</evidence>